<sequence length="140" mass="15326">MNIWKFVSGMSVLAMSSLPAFAETPQQLLAGYVAEAAQATPGFSPSAERGRQFYLQRHAVTDRQQGCFSCHTDNPLAPGQHVTTSKSIEPLAPVAGSERFTRAAKSEKWFRRNCKEVIGRECSAGEKADLLHFLLAEAAR</sequence>
<name>A0A840G903_RHOTE</name>
<reference evidence="7 8" key="1">
    <citation type="submission" date="2020-08" db="EMBL/GenBank/DDBJ databases">
        <title>Genome sequencing of Purple Non-Sulfur Bacteria from various extreme environments.</title>
        <authorList>
            <person name="Mayer M."/>
        </authorList>
    </citation>
    <scope>NUCLEOTIDE SEQUENCE [LARGE SCALE GENOMIC DNA]</scope>
    <source>
        <strain evidence="7 8">2761</strain>
    </source>
</reference>
<accession>A0A840G903</accession>
<dbReference type="AlphaFoldDB" id="A0A840G903"/>
<dbReference type="Pfam" id="PF09086">
    <property type="entry name" value="DUF1924"/>
    <property type="match status" value="1"/>
</dbReference>
<feature type="domain" description="Cytochrome c" evidence="6">
    <location>
        <begin position="45"/>
        <end position="138"/>
    </location>
</feature>
<dbReference type="EMBL" id="JACIGE010000014">
    <property type="protein sequence ID" value="MBB4248813.1"/>
    <property type="molecule type" value="Genomic_DNA"/>
</dbReference>
<dbReference type="InterPro" id="IPR036909">
    <property type="entry name" value="Cyt_c-like_dom_sf"/>
</dbReference>
<dbReference type="GO" id="GO:0009055">
    <property type="term" value="F:electron transfer activity"/>
    <property type="evidence" value="ECO:0007669"/>
    <property type="project" value="InterPro"/>
</dbReference>
<dbReference type="RefSeq" id="WP_228273789.1">
    <property type="nucleotide sequence ID" value="NZ_JACIGE010000014.1"/>
</dbReference>
<keyword evidence="3 4" id="KW-0408">Iron</keyword>
<organism evidence="7 8">
    <name type="scientific">Rhodocyclus tenuis</name>
    <name type="common">Rhodospirillum tenue</name>
    <dbReference type="NCBI Taxonomy" id="1066"/>
    <lineage>
        <taxon>Bacteria</taxon>
        <taxon>Pseudomonadati</taxon>
        <taxon>Pseudomonadota</taxon>
        <taxon>Betaproteobacteria</taxon>
        <taxon>Rhodocyclales</taxon>
        <taxon>Rhodocyclaceae</taxon>
        <taxon>Rhodocyclus</taxon>
    </lineage>
</organism>
<keyword evidence="2 4" id="KW-0479">Metal-binding</keyword>
<dbReference type="InterPro" id="IPR015170">
    <property type="entry name" value="DUF1924_SHP"/>
</dbReference>
<dbReference type="Proteomes" id="UP000587070">
    <property type="component" value="Unassembled WGS sequence"/>
</dbReference>
<dbReference type="SUPFAM" id="SSF46626">
    <property type="entry name" value="Cytochrome c"/>
    <property type="match status" value="1"/>
</dbReference>
<comment type="caution">
    <text evidence="7">The sequence shown here is derived from an EMBL/GenBank/DDBJ whole genome shotgun (WGS) entry which is preliminary data.</text>
</comment>
<keyword evidence="5" id="KW-0732">Signal</keyword>
<evidence type="ECO:0000256" key="1">
    <source>
        <dbReference type="ARBA" id="ARBA00022617"/>
    </source>
</evidence>
<dbReference type="GO" id="GO:0046872">
    <property type="term" value="F:metal ion binding"/>
    <property type="evidence" value="ECO:0007669"/>
    <property type="project" value="UniProtKB-KW"/>
</dbReference>
<gene>
    <name evidence="7" type="ORF">GGD90_003213</name>
</gene>
<feature type="signal peptide" evidence="5">
    <location>
        <begin position="1"/>
        <end position="22"/>
    </location>
</feature>
<protein>
    <recommendedName>
        <fullName evidence="6">Cytochrome c domain-containing protein</fullName>
    </recommendedName>
</protein>
<feature type="chain" id="PRO_5032810925" description="Cytochrome c domain-containing protein" evidence="5">
    <location>
        <begin position="23"/>
        <end position="140"/>
    </location>
</feature>
<evidence type="ECO:0000256" key="3">
    <source>
        <dbReference type="ARBA" id="ARBA00023004"/>
    </source>
</evidence>
<keyword evidence="1 4" id="KW-0349">Heme</keyword>
<dbReference type="InterPro" id="IPR009056">
    <property type="entry name" value="Cyt_c-like_dom"/>
</dbReference>
<evidence type="ECO:0000313" key="7">
    <source>
        <dbReference type="EMBL" id="MBB4248813.1"/>
    </source>
</evidence>
<dbReference type="Gene3D" id="1.10.760.10">
    <property type="entry name" value="Cytochrome c-like domain"/>
    <property type="match status" value="1"/>
</dbReference>
<evidence type="ECO:0000256" key="4">
    <source>
        <dbReference type="PROSITE-ProRule" id="PRU00433"/>
    </source>
</evidence>
<evidence type="ECO:0000256" key="5">
    <source>
        <dbReference type="SAM" id="SignalP"/>
    </source>
</evidence>
<evidence type="ECO:0000313" key="8">
    <source>
        <dbReference type="Proteomes" id="UP000587070"/>
    </source>
</evidence>
<proteinExistence type="predicted"/>
<evidence type="ECO:0000256" key="2">
    <source>
        <dbReference type="ARBA" id="ARBA00022723"/>
    </source>
</evidence>
<dbReference type="PROSITE" id="PS51007">
    <property type="entry name" value="CYTC"/>
    <property type="match status" value="1"/>
</dbReference>
<dbReference type="GO" id="GO:0020037">
    <property type="term" value="F:heme binding"/>
    <property type="evidence" value="ECO:0007669"/>
    <property type="project" value="InterPro"/>
</dbReference>
<keyword evidence="8" id="KW-1185">Reference proteome</keyword>
<evidence type="ECO:0000259" key="6">
    <source>
        <dbReference type="PROSITE" id="PS51007"/>
    </source>
</evidence>